<dbReference type="GeneTree" id="ENSGT00970000197842"/>
<evidence type="ECO:0000313" key="2">
    <source>
        <dbReference type="Ensembl" id="ENSBIXP00005021571.1"/>
    </source>
</evidence>
<dbReference type="AlphaFoldDB" id="A0A4W2GUZ1"/>
<proteinExistence type="predicted"/>
<dbReference type="Proteomes" id="UP000429181">
    <property type="component" value="Unassembled WGS sequence"/>
</dbReference>
<reference evidence="3" key="1">
    <citation type="submission" date="2018-11" db="EMBL/GenBank/DDBJ databases">
        <title>Haplotype-resolved cattle genomes.</title>
        <authorList>
            <person name="Low W.Y."/>
            <person name="Tearle R."/>
            <person name="Bickhart D.M."/>
            <person name="Rosen B.D."/>
            <person name="Koren S."/>
            <person name="Rhie A."/>
            <person name="Hiendleder S."/>
            <person name="Phillippy A.M."/>
            <person name="Smith T.P.L."/>
            <person name="Williams J.L."/>
        </authorList>
    </citation>
    <scope>NUCLEOTIDE SEQUENCE [LARGE SCALE GENOMIC DNA]</scope>
</reference>
<organism evidence="2 3">
    <name type="scientific">Bos indicus x Bos taurus</name>
    <name type="common">Hybrid cattle</name>
    <dbReference type="NCBI Taxonomy" id="30522"/>
    <lineage>
        <taxon>Eukaryota</taxon>
        <taxon>Metazoa</taxon>
        <taxon>Chordata</taxon>
        <taxon>Craniata</taxon>
        <taxon>Vertebrata</taxon>
        <taxon>Euteleostomi</taxon>
        <taxon>Mammalia</taxon>
        <taxon>Eutheria</taxon>
        <taxon>Laurasiatheria</taxon>
        <taxon>Artiodactyla</taxon>
        <taxon>Ruminantia</taxon>
        <taxon>Pecora</taxon>
        <taxon>Bovidae</taxon>
        <taxon>Bovinae</taxon>
        <taxon>Bos</taxon>
    </lineage>
</organism>
<feature type="compositionally biased region" description="Pro residues" evidence="1">
    <location>
        <begin position="60"/>
        <end position="71"/>
    </location>
</feature>
<protein>
    <submittedName>
        <fullName evidence="2">Uncharacterized protein</fullName>
    </submittedName>
</protein>
<accession>A0A4W2GUZ1</accession>
<dbReference type="Ensembl" id="ENSBIXT00005035504.1">
    <property type="protein sequence ID" value="ENSBIXP00005021571.1"/>
    <property type="gene ID" value="ENSBIXG00005024547.1"/>
</dbReference>
<reference evidence="2" key="2">
    <citation type="submission" date="2025-08" db="UniProtKB">
        <authorList>
            <consortium name="Ensembl"/>
        </authorList>
    </citation>
    <scope>IDENTIFICATION</scope>
</reference>
<sequence>MFGAKPKALPPSLTDCIGMVKSRAESTYKGWVKAAAWRRWVEQEKQLREELGLPPQSRWSPPPSPSPPGLR</sequence>
<evidence type="ECO:0000313" key="3">
    <source>
        <dbReference type="Proteomes" id="UP000429181"/>
    </source>
</evidence>
<evidence type="ECO:0000256" key="1">
    <source>
        <dbReference type="SAM" id="MobiDB-lite"/>
    </source>
</evidence>
<feature type="region of interest" description="Disordered" evidence="1">
    <location>
        <begin position="48"/>
        <end position="71"/>
    </location>
</feature>
<name>A0A4W2GUZ1_BOBOX</name>